<dbReference type="Proteomes" id="UP000239209">
    <property type="component" value="Unassembled WGS sequence"/>
</dbReference>
<protein>
    <submittedName>
        <fullName evidence="2">Uncharacterized protein</fullName>
    </submittedName>
</protein>
<feature type="transmembrane region" description="Helical" evidence="1">
    <location>
        <begin position="45"/>
        <end position="68"/>
    </location>
</feature>
<evidence type="ECO:0000256" key="1">
    <source>
        <dbReference type="SAM" id="Phobius"/>
    </source>
</evidence>
<sequence length="84" mass="9178">MTPEGPERRRDRLRRAAARMAWHRLALAAALICLAPLLIRSHGMTGAAVAVLAVAYAIRLVVLAGRGGRRATRTRRRRTVIGPS</sequence>
<dbReference type="EMBL" id="PVZG01000025">
    <property type="protein sequence ID" value="PRY20166.1"/>
    <property type="molecule type" value="Genomic_DNA"/>
</dbReference>
<proteinExistence type="predicted"/>
<feature type="transmembrane region" description="Helical" evidence="1">
    <location>
        <begin position="21"/>
        <end position="39"/>
    </location>
</feature>
<keyword evidence="1" id="KW-0812">Transmembrane</keyword>
<keyword evidence="1" id="KW-0472">Membrane</keyword>
<dbReference type="AlphaFoldDB" id="A0A2T0RG36"/>
<evidence type="ECO:0000313" key="3">
    <source>
        <dbReference type="Proteomes" id="UP000239209"/>
    </source>
</evidence>
<comment type="caution">
    <text evidence="2">The sequence shown here is derived from an EMBL/GenBank/DDBJ whole genome shotgun (WGS) entry which is preliminary data.</text>
</comment>
<accession>A0A2T0RG36</accession>
<keyword evidence="3" id="KW-1185">Reference proteome</keyword>
<gene>
    <name evidence="2" type="ORF">CLV70_12547</name>
</gene>
<keyword evidence="1" id="KW-1133">Transmembrane helix</keyword>
<reference evidence="2 3" key="1">
    <citation type="submission" date="2018-03" db="EMBL/GenBank/DDBJ databases">
        <title>Genomic Encyclopedia of Archaeal and Bacterial Type Strains, Phase II (KMG-II): from individual species to whole genera.</title>
        <authorList>
            <person name="Goeker M."/>
        </authorList>
    </citation>
    <scope>NUCLEOTIDE SEQUENCE [LARGE SCALE GENOMIC DNA]</scope>
    <source>
        <strain evidence="2 3">DSM 45348</strain>
    </source>
</reference>
<evidence type="ECO:0000313" key="2">
    <source>
        <dbReference type="EMBL" id="PRY20166.1"/>
    </source>
</evidence>
<name>A0A2T0RG36_9ACTN</name>
<organism evidence="2 3">
    <name type="scientific">Pseudosporangium ferrugineum</name>
    <dbReference type="NCBI Taxonomy" id="439699"/>
    <lineage>
        <taxon>Bacteria</taxon>
        <taxon>Bacillati</taxon>
        <taxon>Actinomycetota</taxon>
        <taxon>Actinomycetes</taxon>
        <taxon>Micromonosporales</taxon>
        <taxon>Micromonosporaceae</taxon>
        <taxon>Pseudosporangium</taxon>
    </lineage>
</organism>